<dbReference type="OrthoDB" id="5873802at2759"/>
<evidence type="ECO:0000313" key="2">
    <source>
        <dbReference type="Proteomes" id="UP000271087"/>
    </source>
</evidence>
<accession>A0A182EYL9</accession>
<proteinExistence type="predicted"/>
<organism evidence="3">
    <name type="scientific">Onchocerca ochengi</name>
    <name type="common">Filarial nematode worm</name>
    <dbReference type="NCBI Taxonomy" id="42157"/>
    <lineage>
        <taxon>Eukaryota</taxon>
        <taxon>Metazoa</taxon>
        <taxon>Ecdysozoa</taxon>
        <taxon>Nematoda</taxon>
        <taxon>Chromadorea</taxon>
        <taxon>Rhabditida</taxon>
        <taxon>Spirurina</taxon>
        <taxon>Spiruromorpha</taxon>
        <taxon>Filarioidea</taxon>
        <taxon>Onchocercidae</taxon>
        <taxon>Onchocerca</taxon>
    </lineage>
</organism>
<dbReference type="WBParaSite" id="nOo.2.0.1.t13276-RA">
    <property type="protein sequence ID" value="nOo.2.0.1.t13276-RA"/>
    <property type="gene ID" value="nOo.2.0.1.g13276"/>
</dbReference>
<dbReference type="Proteomes" id="UP000271087">
    <property type="component" value="Unassembled WGS sequence"/>
</dbReference>
<reference evidence="1 2" key="2">
    <citation type="submission" date="2018-08" db="EMBL/GenBank/DDBJ databases">
        <authorList>
            <person name="Laetsch R D."/>
            <person name="Stevens L."/>
            <person name="Kumar S."/>
            <person name="Blaxter L. M."/>
        </authorList>
    </citation>
    <scope>NUCLEOTIDE SEQUENCE [LARGE SCALE GENOMIC DNA]</scope>
</reference>
<evidence type="ECO:0000313" key="1">
    <source>
        <dbReference type="EMBL" id="VDN00785.1"/>
    </source>
</evidence>
<dbReference type="EMBL" id="UYRW01014367">
    <property type="protein sequence ID" value="VDN00785.1"/>
    <property type="molecule type" value="Genomic_DNA"/>
</dbReference>
<protein>
    <submittedName>
        <fullName evidence="3">Transcriptional regulator</fullName>
    </submittedName>
</protein>
<sequence>MTTIDNIERVLRQLEALGDNLEYPSTETMIESNLPPSVLNK</sequence>
<evidence type="ECO:0000313" key="3">
    <source>
        <dbReference type="WBParaSite" id="nOo.2.0.1.t13276-RA"/>
    </source>
</evidence>
<reference evidence="3" key="1">
    <citation type="submission" date="2016-06" db="UniProtKB">
        <authorList>
            <consortium name="WormBaseParasite"/>
        </authorList>
    </citation>
    <scope>IDENTIFICATION</scope>
</reference>
<keyword evidence="2" id="KW-1185">Reference proteome</keyword>
<dbReference type="STRING" id="42157.A0A182EYL9"/>
<gene>
    <name evidence="1" type="ORF">NOO_LOCUS13276</name>
</gene>
<dbReference type="AlphaFoldDB" id="A0A182EYL9"/>
<name>A0A182EYL9_ONCOC</name>